<protein>
    <submittedName>
        <fullName evidence="1">Uncharacterized protein</fullName>
    </submittedName>
</protein>
<accession>A0A5C3MBN7</accession>
<evidence type="ECO:0000313" key="2">
    <source>
        <dbReference type="Proteomes" id="UP000308652"/>
    </source>
</evidence>
<dbReference type="Proteomes" id="UP000308652">
    <property type="component" value="Unassembled WGS sequence"/>
</dbReference>
<proteinExistence type="predicted"/>
<name>A0A5C3MBN7_9AGAR</name>
<dbReference type="EMBL" id="ML213592">
    <property type="protein sequence ID" value="TFK42742.1"/>
    <property type="molecule type" value="Genomic_DNA"/>
</dbReference>
<dbReference type="AlphaFoldDB" id="A0A5C3MBN7"/>
<reference evidence="1 2" key="1">
    <citation type="journal article" date="2019" name="Nat. Ecol. Evol.">
        <title>Megaphylogeny resolves global patterns of mushroom evolution.</title>
        <authorList>
            <person name="Varga T."/>
            <person name="Krizsan K."/>
            <person name="Foldi C."/>
            <person name="Dima B."/>
            <person name="Sanchez-Garcia M."/>
            <person name="Sanchez-Ramirez S."/>
            <person name="Szollosi G.J."/>
            <person name="Szarkandi J.G."/>
            <person name="Papp V."/>
            <person name="Albert L."/>
            <person name="Andreopoulos W."/>
            <person name="Angelini C."/>
            <person name="Antonin V."/>
            <person name="Barry K.W."/>
            <person name="Bougher N.L."/>
            <person name="Buchanan P."/>
            <person name="Buyck B."/>
            <person name="Bense V."/>
            <person name="Catcheside P."/>
            <person name="Chovatia M."/>
            <person name="Cooper J."/>
            <person name="Damon W."/>
            <person name="Desjardin D."/>
            <person name="Finy P."/>
            <person name="Geml J."/>
            <person name="Haridas S."/>
            <person name="Hughes K."/>
            <person name="Justo A."/>
            <person name="Karasinski D."/>
            <person name="Kautmanova I."/>
            <person name="Kiss B."/>
            <person name="Kocsube S."/>
            <person name="Kotiranta H."/>
            <person name="LaButti K.M."/>
            <person name="Lechner B.E."/>
            <person name="Liimatainen K."/>
            <person name="Lipzen A."/>
            <person name="Lukacs Z."/>
            <person name="Mihaltcheva S."/>
            <person name="Morgado L.N."/>
            <person name="Niskanen T."/>
            <person name="Noordeloos M.E."/>
            <person name="Ohm R.A."/>
            <person name="Ortiz-Santana B."/>
            <person name="Ovrebo C."/>
            <person name="Racz N."/>
            <person name="Riley R."/>
            <person name="Savchenko A."/>
            <person name="Shiryaev A."/>
            <person name="Soop K."/>
            <person name="Spirin V."/>
            <person name="Szebenyi C."/>
            <person name="Tomsovsky M."/>
            <person name="Tulloss R.E."/>
            <person name="Uehling J."/>
            <person name="Grigoriev I.V."/>
            <person name="Vagvolgyi C."/>
            <person name="Papp T."/>
            <person name="Martin F.M."/>
            <person name="Miettinen O."/>
            <person name="Hibbett D.S."/>
            <person name="Nagy L.G."/>
        </authorList>
    </citation>
    <scope>NUCLEOTIDE SEQUENCE [LARGE SCALE GENOMIC DNA]</scope>
    <source>
        <strain evidence="1 2">CBS 166.37</strain>
    </source>
</reference>
<gene>
    <name evidence="1" type="ORF">BDQ12DRAFT_732356</name>
</gene>
<keyword evidence="2" id="KW-1185">Reference proteome</keyword>
<evidence type="ECO:0000313" key="1">
    <source>
        <dbReference type="EMBL" id="TFK42742.1"/>
    </source>
</evidence>
<organism evidence="1 2">
    <name type="scientific">Crucibulum laeve</name>
    <dbReference type="NCBI Taxonomy" id="68775"/>
    <lineage>
        <taxon>Eukaryota</taxon>
        <taxon>Fungi</taxon>
        <taxon>Dikarya</taxon>
        <taxon>Basidiomycota</taxon>
        <taxon>Agaricomycotina</taxon>
        <taxon>Agaricomycetes</taxon>
        <taxon>Agaricomycetidae</taxon>
        <taxon>Agaricales</taxon>
        <taxon>Agaricineae</taxon>
        <taxon>Nidulariaceae</taxon>
        <taxon>Crucibulum</taxon>
    </lineage>
</organism>
<dbReference type="OrthoDB" id="5277092at2759"/>
<sequence>MSSQQDADKVLNAFLSHDPKSNYTFDSERDSPQSEICRANGRKDRDCIMLQMNSKRLFEAMQKHGFFCALPIDPERTYMECKPLPK</sequence>